<evidence type="ECO:0000256" key="2">
    <source>
        <dbReference type="ARBA" id="ARBA00007168"/>
    </source>
</evidence>
<dbReference type="PANTHER" id="PTHR12385">
    <property type="entry name" value="CHOLINE TRANSPORTER-LIKE (SLC FAMILY 44)"/>
    <property type="match status" value="1"/>
</dbReference>
<evidence type="ECO:0000256" key="8">
    <source>
        <dbReference type="SAM" id="Phobius"/>
    </source>
</evidence>
<keyword evidence="6" id="KW-0325">Glycoprotein</keyword>
<feature type="transmembrane region" description="Helical" evidence="8">
    <location>
        <begin position="375"/>
        <end position="395"/>
    </location>
</feature>
<evidence type="ECO:0000256" key="5">
    <source>
        <dbReference type="ARBA" id="ARBA00023136"/>
    </source>
</evidence>
<name>A0A7S1WZW3_9CHLO</name>
<sequence length="836" mass="90793">MTGCCFGDLESPQRGEEAIITPYSDRKTRDVLCLVLYILFWVGMLGIAGLSFFIGDPKRIIYGSDGFGNTCGAINTTNGVDLRNRTKLYYLKPYEVLNPRSWVYAETICVEDCPRETNICSAAEFPCSNPQAYRCPYYVSAEDDLYGTLQGVAPLSTQYWDALNTTSLKECSSQSLDSARAALLRFADTLTEDRATNFSSSVFDTNSIKGLMQHSSCGEALQHRSALGQGPCYPVWVNTTDVFNRCIPHFHESTLESMGAIVGTEVSDALQAVWDATRIERMLRDIIRGWPIILGLGVILPVVLAVMWLILMRFLGGLMIWATVILVNAALLFCAFLCFSLAGMIGKAGAGGAWLEAKLPEELGPVESDQKVWEITAYCVCALEVLVLLVTFLLARRMKIGIAVVKVGIESIGTMPSLVAFPFFPILAEAIFLFGWVVVSAFLWSTGSVMFAPDVEPMPTIQSEGIVQMVARTANVTLPSLPSFEEANIVTANAGSVAGVSPTPVVASPPSVLSTMPEEDCSSGRCAYVQELIPMDWYLQYWPYLVAYHIFGLFWTTQFISGCNTVIIAGAVSNFYWNGGTRGGARSNQSPMLWALGTTVCCHLGSVALGSFILALISFVRVLLEYVHRKTRESQQVAGGQWLCNCIRCCCWCWQKVMDLINKNTLIMVGIKGKGYCVSALHGAALMISNLVQVAVVNLVSAFLIWVGKLLVIASCAILAILTCNLAIFSDPAKHPNTFLSGPVAPVAATVVAAYLIVDIYFQVYDVVIGTVLLAFCQDCEQHGGRPRYAPPMLAAAVGVAKAAEAEKNEGAVQLTQRPLVSSQPVRSPQLARGGV</sequence>
<feature type="transmembrane region" description="Helical" evidence="8">
    <location>
        <begin position="703"/>
        <end position="728"/>
    </location>
</feature>
<evidence type="ECO:0000256" key="3">
    <source>
        <dbReference type="ARBA" id="ARBA00022692"/>
    </source>
</evidence>
<evidence type="ECO:0000256" key="7">
    <source>
        <dbReference type="SAM" id="MobiDB-lite"/>
    </source>
</evidence>
<keyword evidence="3 8" id="KW-0812">Transmembrane</keyword>
<feature type="transmembrane region" description="Helical" evidence="8">
    <location>
        <begin position="592"/>
        <end position="624"/>
    </location>
</feature>
<dbReference type="InterPro" id="IPR007603">
    <property type="entry name" value="Choline_transptr-like"/>
</dbReference>
<organism evidence="9">
    <name type="scientific">Tetraselmis chuii</name>
    <dbReference type="NCBI Taxonomy" id="63592"/>
    <lineage>
        <taxon>Eukaryota</taxon>
        <taxon>Viridiplantae</taxon>
        <taxon>Chlorophyta</taxon>
        <taxon>core chlorophytes</taxon>
        <taxon>Chlorodendrophyceae</taxon>
        <taxon>Chlorodendrales</taxon>
        <taxon>Chlorodendraceae</taxon>
        <taxon>Tetraselmis</taxon>
    </lineage>
</organism>
<keyword evidence="5 8" id="KW-0472">Membrane</keyword>
<feature type="transmembrane region" description="Helical" evidence="8">
    <location>
        <begin position="31"/>
        <end position="54"/>
    </location>
</feature>
<feature type="transmembrane region" description="Helical" evidence="8">
    <location>
        <begin position="289"/>
        <end position="311"/>
    </location>
</feature>
<dbReference type="PANTHER" id="PTHR12385:SF14">
    <property type="entry name" value="CHOLINE TRANSPORTER-LIKE 2"/>
    <property type="match status" value="1"/>
</dbReference>
<gene>
    <name evidence="9" type="ORF">TCHU04912_LOCUS3262</name>
</gene>
<evidence type="ECO:0000256" key="1">
    <source>
        <dbReference type="ARBA" id="ARBA00004141"/>
    </source>
</evidence>
<evidence type="ECO:0008006" key="10">
    <source>
        <dbReference type="Google" id="ProtNLM"/>
    </source>
</evidence>
<dbReference type="GO" id="GO:0016020">
    <property type="term" value="C:membrane"/>
    <property type="evidence" value="ECO:0007669"/>
    <property type="project" value="UniProtKB-SubCell"/>
</dbReference>
<dbReference type="AlphaFoldDB" id="A0A7S1WZW3"/>
<proteinExistence type="inferred from homology"/>
<comment type="similarity">
    <text evidence="2">Belongs to the CTL (choline transporter-like) family.</text>
</comment>
<protein>
    <recommendedName>
        <fullName evidence="10">Choline transporter-like protein</fullName>
    </recommendedName>
</protein>
<evidence type="ECO:0000256" key="4">
    <source>
        <dbReference type="ARBA" id="ARBA00022989"/>
    </source>
</evidence>
<evidence type="ECO:0000313" key="9">
    <source>
        <dbReference type="EMBL" id="CAD9201029.1"/>
    </source>
</evidence>
<feature type="transmembrane region" description="Helical" evidence="8">
    <location>
        <begin position="740"/>
        <end position="762"/>
    </location>
</feature>
<feature type="compositionally biased region" description="Polar residues" evidence="7">
    <location>
        <begin position="817"/>
        <end position="827"/>
    </location>
</feature>
<feature type="transmembrane region" description="Helical" evidence="8">
    <location>
        <begin position="676"/>
        <end position="697"/>
    </location>
</feature>
<evidence type="ECO:0000256" key="6">
    <source>
        <dbReference type="ARBA" id="ARBA00023180"/>
    </source>
</evidence>
<feature type="transmembrane region" description="Helical" evidence="8">
    <location>
        <begin position="545"/>
        <end position="572"/>
    </location>
</feature>
<feature type="region of interest" description="Disordered" evidence="7">
    <location>
        <begin position="817"/>
        <end position="836"/>
    </location>
</feature>
<reference evidence="9" key="1">
    <citation type="submission" date="2021-01" db="EMBL/GenBank/DDBJ databases">
        <authorList>
            <person name="Corre E."/>
            <person name="Pelletier E."/>
            <person name="Niang G."/>
            <person name="Scheremetjew M."/>
            <person name="Finn R."/>
            <person name="Kale V."/>
            <person name="Holt S."/>
            <person name="Cochrane G."/>
            <person name="Meng A."/>
            <person name="Brown T."/>
            <person name="Cohen L."/>
        </authorList>
    </citation>
    <scope>NUCLEOTIDE SEQUENCE</scope>
    <source>
        <strain evidence="9">PLY429</strain>
    </source>
</reference>
<dbReference type="GO" id="GO:0022857">
    <property type="term" value="F:transmembrane transporter activity"/>
    <property type="evidence" value="ECO:0007669"/>
    <property type="project" value="InterPro"/>
</dbReference>
<dbReference type="EMBL" id="HBGG01006644">
    <property type="protein sequence ID" value="CAD9201029.1"/>
    <property type="molecule type" value="Transcribed_RNA"/>
</dbReference>
<comment type="subcellular location">
    <subcellularLocation>
        <location evidence="1">Membrane</location>
        <topology evidence="1">Multi-pass membrane protein</topology>
    </subcellularLocation>
</comment>
<feature type="transmembrane region" description="Helical" evidence="8">
    <location>
        <begin position="318"/>
        <end position="345"/>
    </location>
</feature>
<accession>A0A7S1WZW3</accession>
<keyword evidence="4 8" id="KW-1133">Transmembrane helix</keyword>
<dbReference type="Pfam" id="PF04515">
    <property type="entry name" value="Choline_transpo"/>
    <property type="match status" value="1"/>
</dbReference>